<sequence length="152" mass="16818">MGILTDLNHPYVIVNKKTKTVLDLSGQDQKSIIGWSYHAGANQQWRLIGGNDGLFLIKSVSSGKYLRPLNGETKESQPLVAGNEPYGWDIKIDAQAQPGIRICAHNSDLVADLWGASANLGTEIKLFKAWYPGENQVWVLQPVVENSEQFIL</sequence>
<dbReference type="OrthoDB" id="2131701at2759"/>
<evidence type="ECO:0000259" key="1">
    <source>
        <dbReference type="Pfam" id="PF14200"/>
    </source>
</evidence>
<evidence type="ECO:0000313" key="3">
    <source>
        <dbReference type="Proteomes" id="UP000284706"/>
    </source>
</evidence>
<gene>
    <name evidence="2" type="ORF">CVT26_003574</name>
</gene>
<organism evidence="2 3">
    <name type="scientific">Gymnopilus dilepis</name>
    <dbReference type="NCBI Taxonomy" id="231916"/>
    <lineage>
        <taxon>Eukaryota</taxon>
        <taxon>Fungi</taxon>
        <taxon>Dikarya</taxon>
        <taxon>Basidiomycota</taxon>
        <taxon>Agaricomycotina</taxon>
        <taxon>Agaricomycetes</taxon>
        <taxon>Agaricomycetidae</taxon>
        <taxon>Agaricales</taxon>
        <taxon>Agaricineae</taxon>
        <taxon>Hymenogastraceae</taxon>
        <taxon>Gymnopilus</taxon>
    </lineage>
</organism>
<dbReference type="InterPro" id="IPR000772">
    <property type="entry name" value="Ricin_B_lectin"/>
</dbReference>
<reference evidence="2 3" key="1">
    <citation type="journal article" date="2018" name="Evol. Lett.">
        <title>Horizontal gene cluster transfer increased hallucinogenic mushroom diversity.</title>
        <authorList>
            <person name="Reynolds H.T."/>
            <person name="Vijayakumar V."/>
            <person name="Gluck-Thaler E."/>
            <person name="Korotkin H.B."/>
            <person name="Matheny P.B."/>
            <person name="Slot J.C."/>
        </authorList>
    </citation>
    <scope>NUCLEOTIDE SEQUENCE [LARGE SCALE GENOMIC DNA]</scope>
    <source>
        <strain evidence="2 3">SRW20</strain>
    </source>
</reference>
<feature type="domain" description="Ricin B lectin" evidence="1">
    <location>
        <begin position="41"/>
        <end position="126"/>
    </location>
</feature>
<dbReference type="STRING" id="231916.A0A409VSG2"/>
<protein>
    <recommendedName>
        <fullName evidence="1">Ricin B lectin domain-containing protein</fullName>
    </recommendedName>
</protein>
<proteinExistence type="predicted"/>
<keyword evidence="3" id="KW-1185">Reference proteome</keyword>
<name>A0A409VSG2_9AGAR</name>
<accession>A0A409VSG2</accession>
<dbReference type="InterPro" id="IPR035992">
    <property type="entry name" value="Ricin_B-like_lectins"/>
</dbReference>
<dbReference type="Pfam" id="PF14200">
    <property type="entry name" value="RicinB_lectin_2"/>
    <property type="match status" value="1"/>
</dbReference>
<dbReference type="Gene3D" id="2.80.10.50">
    <property type="match status" value="1"/>
</dbReference>
<dbReference type="PROSITE" id="PS50231">
    <property type="entry name" value="RICIN_B_LECTIN"/>
    <property type="match status" value="1"/>
</dbReference>
<dbReference type="Proteomes" id="UP000284706">
    <property type="component" value="Unassembled WGS sequence"/>
</dbReference>
<comment type="caution">
    <text evidence="2">The sequence shown here is derived from an EMBL/GenBank/DDBJ whole genome shotgun (WGS) entry which is preliminary data.</text>
</comment>
<dbReference type="CDD" id="cd23422">
    <property type="entry name" value="beta-trefoil_Ricin_MPL_CNL"/>
    <property type="match status" value="1"/>
</dbReference>
<dbReference type="SUPFAM" id="SSF50370">
    <property type="entry name" value="Ricin B-like lectins"/>
    <property type="match status" value="1"/>
</dbReference>
<dbReference type="AlphaFoldDB" id="A0A409VSG2"/>
<dbReference type="EMBL" id="NHYE01005580">
    <property type="protein sequence ID" value="PPQ69126.1"/>
    <property type="molecule type" value="Genomic_DNA"/>
</dbReference>
<dbReference type="InParanoid" id="A0A409VSG2"/>
<evidence type="ECO:0000313" key="2">
    <source>
        <dbReference type="EMBL" id="PPQ69126.1"/>
    </source>
</evidence>